<name>A0A2N3VHM2_9NOCA</name>
<keyword evidence="3" id="KW-0862">Zinc</keyword>
<comment type="caution">
    <text evidence="6">The sequence shown here is derived from an EMBL/GenBank/DDBJ whole genome shotgun (WGS) entry which is preliminary data.</text>
</comment>
<keyword evidence="1" id="KW-0479">Metal-binding</keyword>
<dbReference type="PANTHER" id="PTHR33823">
    <property type="entry name" value="RNA POLYMERASE-BINDING TRANSCRIPTION FACTOR DKSA-RELATED"/>
    <property type="match status" value="1"/>
</dbReference>
<accession>A0A2N3VHM2</accession>
<dbReference type="PROSITE" id="PS51128">
    <property type="entry name" value="ZF_DKSA_2"/>
    <property type="match status" value="1"/>
</dbReference>
<organism evidence="6 7">
    <name type="scientific">Nocardia fluminea</name>
    <dbReference type="NCBI Taxonomy" id="134984"/>
    <lineage>
        <taxon>Bacteria</taxon>
        <taxon>Bacillati</taxon>
        <taxon>Actinomycetota</taxon>
        <taxon>Actinomycetes</taxon>
        <taxon>Mycobacteriales</taxon>
        <taxon>Nocardiaceae</taxon>
        <taxon>Nocardia</taxon>
    </lineage>
</organism>
<dbReference type="InterPro" id="IPR000962">
    <property type="entry name" value="Znf_DskA_TraR"/>
</dbReference>
<protein>
    <submittedName>
        <fullName evidence="6">TraR/DksA family transcriptional regulator</fullName>
    </submittedName>
</protein>
<keyword evidence="2" id="KW-0863">Zinc-finger</keyword>
<dbReference type="Proteomes" id="UP000233766">
    <property type="component" value="Unassembled WGS sequence"/>
</dbReference>
<evidence type="ECO:0000313" key="7">
    <source>
        <dbReference type="Proteomes" id="UP000233766"/>
    </source>
</evidence>
<evidence type="ECO:0000313" key="6">
    <source>
        <dbReference type="EMBL" id="PKV81109.1"/>
    </source>
</evidence>
<feature type="zinc finger region" description="dksA C4-type" evidence="4">
    <location>
        <begin position="89"/>
        <end position="113"/>
    </location>
</feature>
<evidence type="ECO:0000256" key="3">
    <source>
        <dbReference type="ARBA" id="ARBA00022833"/>
    </source>
</evidence>
<dbReference type="PANTHER" id="PTHR33823:SF4">
    <property type="entry name" value="GENERAL STRESS PROTEIN 16O"/>
    <property type="match status" value="1"/>
</dbReference>
<dbReference type="GO" id="GO:0008270">
    <property type="term" value="F:zinc ion binding"/>
    <property type="evidence" value="ECO:0007669"/>
    <property type="project" value="UniProtKB-KW"/>
</dbReference>
<dbReference type="EMBL" id="PJMW01000002">
    <property type="protein sequence ID" value="PKV81109.1"/>
    <property type="molecule type" value="Genomic_DNA"/>
</dbReference>
<proteinExistence type="predicted"/>
<feature type="domain" description="Zinc finger DksA/TraR C4-type" evidence="5">
    <location>
        <begin position="84"/>
        <end position="115"/>
    </location>
</feature>
<evidence type="ECO:0000256" key="1">
    <source>
        <dbReference type="ARBA" id="ARBA00022723"/>
    </source>
</evidence>
<evidence type="ECO:0000256" key="4">
    <source>
        <dbReference type="PROSITE-ProRule" id="PRU00510"/>
    </source>
</evidence>
<dbReference type="AlphaFoldDB" id="A0A2N3VHM2"/>
<gene>
    <name evidence="6" type="ORF">ATK86_5564</name>
</gene>
<evidence type="ECO:0000256" key="2">
    <source>
        <dbReference type="ARBA" id="ARBA00022771"/>
    </source>
</evidence>
<dbReference type="Gene3D" id="1.20.120.910">
    <property type="entry name" value="DksA, coiled-coil domain"/>
    <property type="match status" value="1"/>
</dbReference>
<sequence>MTQTLTAPSGRLHHHLPALHAVLNQLRRFRLQQLAELDAEIDGTAVVPANAGDAARREVTIKLALAARHALSDIDETLALLATGKYGRCRGCDAEISIQLLRSIPTTRWCLNCRQQQLNRQGPQPQVQRVASRA</sequence>
<keyword evidence="7" id="KW-1185">Reference proteome</keyword>
<dbReference type="Pfam" id="PF01258">
    <property type="entry name" value="zf-dskA_traR"/>
    <property type="match status" value="1"/>
</dbReference>
<reference evidence="6 7" key="1">
    <citation type="submission" date="2017-12" db="EMBL/GenBank/DDBJ databases">
        <title>Sequencing the genomes of 1000 Actinobacteria strains.</title>
        <authorList>
            <person name="Klenk H.-P."/>
        </authorList>
    </citation>
    <scope>NUCLEOTIDE SEQUENCE [LARGE SCALE GENOMIC DNA]</scope>
    <source>
        <strain evidence="6 7">DSM 44489</strain>
    </source>
</reference>
<evidence type="ECO:0000259" key="5">
    <source>
        <dbReference type="Pfam" id="PF01258"/>
    </source>
</evidence>